<accession>Q5WSK9</accession>
<gene>
    <name evidence="3" type="ordered locus">lpl2869</name>
</gene>
<dbReference type="GO" id="GO:0003676">
    <property type="term" value="F:nucleic acid binding"/>
    <property type="evidence" value="ECO:0007669"/>
    <property type="project" value="InterPro"/>
</dbReference>
<dbReference type="SUPFAM" id="SSF53098">
    <property type="entry name" value="Ribonuclease H-like"/>
    <property type="match status" value="1"/>
</dbReference>
<dbReference type="InterPro" id="IPR025959">
    <property type="entry name" value="Winged_HTH_dom"/>
</dbReference>
<dbReference type="InterPro" id="IPR012337">
    <property type="entry name" value="RNaseH-like_sf"/>
</dbReference>
<evidence type="ECO:0000259" key="2">
    <source>
        <dbReference type="Pfam" id="PF13592"/>
    </source>
</evidence>
<evidence type="ECO:0008006" key="5">
    <source>
        <dbReference type="Google" id="ProtNLM"/>
    </source>
</evidence>
<dbReference type="PANTHER" id="PTHR46564">
    <property type="entry name" value="TRANSPOSASE"/>
    <property type="match status" value="1"/>
</dbReference>
<dbReference type="EMBL" id="CR628337">
    <property type="protein sequence ID" value="CAH17113.1"/>
    <property type="molecule type" value="Genomic_DNA"/>
</dbReference>
<dbReference type="Proteomes" id="UP000002517">
    <property type="component" value="Chromosome"/>
</dbReference>
<dbReference type="Pfam" id="PF13358">
    <property type="entry name" value="DDE_3"/>
    <property type="match status" value="1"/>
</dbReference>
<dbReference type="LegioList" id="lpl2869"/>
<organism evidence="3 4">
    <name type="scientific">Legionella pneumophila (strain Lens)</name>
    <dbReference type="NCBI Taxonomy" id="297245"/>
    <lineage>
        <taxon>Bacteria</taxon>
        <taxon>Pseudomonadati</taxon>
        <taxon>Pseudomonadota</taxon>
        <taxon>Gammaproteobacteria</taxon>
        <taxon>Legionellales</taxon>
        <taxon>Legionellaceae</taxon>
        <taxon>Legionella</taxon>
    </lineage>
</organism>
<dbReference type="InterPro" id="IPR036397">
    <property type="entry name" value="RNaseH_sf"/>
</dbReference>
<evidence type="ECO:0000259" key="1">
    <source>
        <dbReference type="Pfam" id="PF13358"/>
    </source>
</evidence>
<dbReference type="InterPro" id="IPR038717">
    <property type="entry name" value="Tc1-like_DDE_dom"/>
</dbReference>
<dbReference type="SUPFAM" id="SSF46689">
    <property type="entry name" value="Homeodomain-like"/>
    <property type="match status" value="1"/>
</dbReference>
<reference evidence="3 4" key="1">
    <citation type="journal article" date="2004" name="Nat. Genet.">
        <title>Evidence in the Legionella pneumophila genome for exploitation of host cell functions and high genome plasticity.</title>
        <authorList>
            <person name="Cazalet C."/>
            <person name="Rusniok C."/>
            <person name="Bruggemann H."/>
            <person name="Zidane N."/>
            <person name="Magnier A."/>
            <person name="Ma L."/>
            <person name="Tichit M."/>
            <person name="Jarraud S."/>
            <person name="Bouchier C."/>
            <person name="Vandenesch F."/>
            <person name="Kunst F."/>
            <person name="Etienne J."/>
            <person name="Glaser P."/>
            <person name="Buchrieser C."/>
        </authorList>
    </citation>
    <scope>NUCLEOTIDE SEQUENCE [LARGE SCALE GENOMIC DNA]</scope>
    <source>
        <strain evidence="3 4">Lens</strain>
    </source>
</reference>
<dbReference type="PANTHER" id="PTHR46564:SF1">
    <property type="entry name" value="TRANSPOSASE"/>
    <property type="match status" value="1"/>
</dbReference>
<dbReference type="Pfam" id="PF13551">
    <property type="entry name" value="HTH_29"/>
    <property type="match status" value="1"/>
</dbReference>
<feature type="domain" description="Tc1-like transposase DDE" evidence="1">
    <location>
        <begin position="178"/>
        <end position="319"/>
    </location>
</feature>
<dbReference type="InterPro" id="IPR009057">
    <property type="entry name" value="Homeodomain-like_sf"/>
</dbReference>
<feature type="domain" description="Winged helix-turn helix" evidence="2">
    <location>
        <begin position="109"/>
        <end position="165"/>
    </location>
</feature>
<evidence type="ECO:0000313" key="3">
    <source>
        <dbReference type="EMBL" id="CAH17113.1"/>
    </source>
</evidence>
<name>Q5WSK9_LEGPL</name>
<evidence type="ECO:0000313" key="4">
    <source>
        <dbReference type="Proteomes" id="UP000002517"/>
    </source>
</evidence>
<dbReference type="Gene3D" id="3.30.420.10">
    <property type="entry name" value="Ribonuclease H-like superfamily/Ribonuclease H"/>
    <property type="match status" value="1"/>
</dbReference>
<dbReference type="AlphaFoldDB" id="Q5WSK9"/>
<dbReference type="NCBIfam" id="NF033545">
    <property type="entry name" value="transpos_IS630"/>
    <property type="match status" value="1"/>
</dbReference>
<dbReference type="InterPro" id="IPR047655">
    <property type="entry name" value="Transpos_IS630-like"/>
</dbReference>
<dbReference type="KEGG" id="lpf:lpl2869"/>
<dbReference type="Pfam" id="PF13592">
    <property type="entry name" value="HTH_33"/>
    <property type="match status" value="1"/>
</dbReference>
<protein>
    <recommendedName>
        <fullName evidence="5">IS630 family transposase</fullName>
    </recommendedName>
</protein>
<sequence length="351" mass="40550">MLAFLNQEDHAMRHEKTLLNTEEKDYLEREHALKENGKERDRIKAILLRSEGWTVSQISQALRLHQSTIIRHVQEYQEGKLKNTSGGSTGQLSEEQTQELIAHLEANLYHHNHQIILYVQERYGVTYTIPGMHKWLHRNGFSYKKPKGIPHKADAQLQKEFVAKYQQLKEELGGKEPILFMDSVHPTQATKLAYGWIRTGKVRHVGTTASRTRLNIIGAIQLGHIAEAITSQYDTINAESITAFMDKIRTQYADKTVHLILDMAPYHRSSLVAEHASRLNIKLHFLPPYSPNLNPIERLWRVMNEQVRNNRCFKGAKDFKEAISGFFTDTLPYIGSLLNERINDNFQFLKT</sequence>
<dbReference type="HOGENOM" id="CLU_056788_0_3_6"/>
<proteinExistence type="predicted"/>